<evidence type="ECO:0000313" key="2">
    <source>
        <dbReference type="Proteomes" id="UP001328107"/>
    </source>
</evidence>
<dbReference type="EMBL" id="BTRK01000006">
    <property type="protein sequence ID" value="GMR62069.1"/>
    <property type="molecule type" value="Genomic_DNA"/>
</dbReference>
<comment type="caution">
    <text evidence="1">The sequence shown here is derived from an EMBL/GenBank/DDBJ whole genome shotgun (WGS) entry which is preliminary data.</text>
</comment>
<proteinExistence type="predicted"/>
<dbReference type="Proteomes" id="UP001328107">
    <property type="component" value="Unassembled WGS sequence"/>
</dbReference>
<evidence type="ECO:0000313" key="1">
    <source>
        <dbReference type="EMBL" id="GMR62069.1"/>
    </source>
</evidence>
<feature type="non-terminal residue" evidence="1">
    <location>
        <position position="81"/>
    </location>
</feature>
<keyword evidence="2" id="KW-1185">Reference proteome</keyword>
<accession>A0AAN5IEV4</accession>
<protein>
    <submittedName>
        <fullName evidence="1">Uncharacterized protein</fullName>
    </submittedName>
</protein>
<dbReference type="AlphaFoldDB" id="A0AAN5IEV4"/>
<feature type="non-terminal residue" evidence="1">
    <location>
        <position position="1"/>
    </location>
</feature>
<organism evidence="1 2">
    <name type="scientific">Pristionchus mayeri</name>
    <dbReference type="NCBI Taxonomy" id="1317129"/>
    <lineage>
        <taxon>Eukaryota</taxon>
        <taxon>Metazoa</taxon>
        <taxon>Ecdysozoa</taxon>
        <taxon>Nematoda</taxon>
        <taxon>Chromadorea</taxon>
        <taxon>Rhabditida</taxon>
        <taxon>Rhabditina</taxon>
        <taxon>Diplogasteromorpha</taxon>
        <taxon>Diplogasteroidea</taxon>
        <taxon>Neodiplogasteridae</taxon>
        <taxon>Pristionchus</taxon>
    </lineage>
</organism>
<sequence>QIECRKHSSTAWSGIETNFFAWLPQFVAFTGRSQSFSCFQSFSSFSFAKRKWTWTANYPLLRIRRFSLSSMSTTVSSTRST</sequence>
<reference evidence="2" key="1">
    <citation type="submission" date="2022-10" db="EMBL/GenBank/DDBJ databases">
        <title>Genome assembly of Pristionchus species.</title>
        <authorList>
            <person name="Yoshida K."/>
            <person name="Sommer R.J."/>
        </authorList>
    </citation>
    <scope>NUCLEOTIDE SEQUENCE [LARGE SCALE GENOMIC DNA]</scope>
    <source>
        <strain evidence="2">RS5460</strain>
    </source>
</reference>
<gene>
    <name evidence="1" type="ORF">PMAYCL1PPCAC_32264</name>
</gene>
<name>A0AAN5IEV4_9BILA</name>